<dbReference type="EMBL" id="JAMFTH010000001">
    <property type="protein sequence ID" value="MCP8899116.1"/>
    <property type="molecule type" value="Genomic_DNA"/>
</dbReference>
<dbReference type="AlphaFoldDB" id="A0A9X2HZ19"/>
<dbReference type="Pfam" id="PF13279">
    <property type="entry name" value="4HBT_2"/>
    <property type="match status" value="1"/>
</dbReference>
<dbReference type="Proteomes" id="UP001139319">
    <property type="component" value="Unassembled WGS sequence"/>
</dbReference>
<dbReference type="CDD" id="cd00586">
    <property type="entry name" value="4HBT"/>
    <property type="match status" value="1"/>
</dbReference>
<accession>A0A9X2HZ19</accession>
<keyword evidence="2" id="KW-1185">Reference proteome</keyword>
<dbReference type="InterPro" id="IPR050563">
    <property type="entry name" value="4-hydroxybenzoyl-CoA_TE"/>
</dbReference>
<comment type="caution">
    <text evidence="1">The sequence shown here is derived from an EMBL/GenBank/DDBJ whole genome shotgun (WGS) entry which is preliminary data.</text>
</comment>
<dbReference type="Gene3D" id="3.10.129.10">
    <property type="entry name" value="Hotdog Thioesterase"/>
    <property type="match status" value="1"/>
</dbReference>
<proteinExistence type="predicted"/>
<reference evidence="1" key="2">
    <citation type="submission" date="2023-01" db="EMBL/GenBank/DDBJ databases">
        <title>Gilvimarinus xylanilyticus HB14 isolated from Caulerpa lentillifera aquaculture base in Hainan, China.</title>
        <authorList>
            <person name="Zhang Y.-J."/>
        </authorList>
    </citation>
    <scope>NUCLEOTIDE SEQUENCE</scope>
    <source>
        <strain evidence="1">HB14</strain>
    </source>
</reference>
<name>A0A9X2HZ19_9GAMM</name>
<dbReference type="SUPFAM" id="SSF54637">
    <property type="entry name" value="Thioesterase/thiol ester dehydrase-isomerase"/>
    <property type="match status" value="1"/>
</dbReference>
<dbReference type="GO" id="GO:0047617">
    <property type="term" value="F:fatty acyl-CoA hydrolase activity"/>
    <property type="evidence" value="ECO:0007669"/>
    <property type="project" value="TreeGrafter"/>
</dbReference>
<dbReference type="PANTHER" id="PTHR31793:SF40">
    <property type="entry name" value="ACYL-COA THIOESTER HYDROLASE, YBGC_YBAW FAMILY"/>
    <property type="match status" value="1"/>
</dbReference>
<gene>
    <name evidence="1" type="ORF">M6D89_07375</name>
</gene>
<sequence>MLERDDFIANFPVTIDIDVQWGEMDAFGHVNNVVYFRYFESARIAYMRHISAKGVFDLGRIVPVLAETSCRYQRPLRYPDTVTVGCTVTEMQEHGFAQEYEIYSAEQQQVVTTGVARIVLLDKHSKQKALVAPELHQEIKMLEAL</sequence>
<reference evidence="1" key="1">
    <citation type="submission" date="2022-05" db="EMBL/GenBank/DDBJ databases">
        <authorList>
            <person name="Sun H.-N."/>
        </authorList>
    </citation>
    <scope>NUCLEOTIDE SEQUENCE</scope>
    <source>
        <strain evidence="1">HB14</strain>
    </source>
</reference>
<evidence type="ECO:0000313" key="2">
    <source>
        <dbReference type="Proteomes" id="UP001139319"/>
    </source>
</evidence>
<organism evidence="1 2">
    <name type="scientific">Gilvimarinus xylanilyticus</name>
    <dbReference type="NCBI Taxonomy" id="2944139"/>
    <lineage>
        <taxon>Bacteria</taxon>
        <taxon>Pseudomonadati</taxon>
        <taxon>Pseudomonadota</taxon>
        <taxon>Gammaproteobacteria</taxon>
        <taxon>Cellvibrionales</taxon>
        <taxon>Cellvibrionaceae</taxon>
        <taxon>Gilvimarinus</taxon>
    </lineage>
</organism>
<dbReference type="RefSeq" id="WP_253967373.1">
    <property type="nucleotide sequence ID" value="NZ_JAMFTH010000001.1"/>
</dbReference>
<dbReference type="PANTHER" id="PTHR31793">
    <property type="entry name" value="4-HYDROXYBENZOYL-COA THIOESTERASE FAMILY MEMBER"/>
    <property type="match status" value="1"/>
</dbReference>
<protein>
    <submittedName>
        <fullName evidence="1">Acyl-CoA thioesterase</fullName>
    </submittedName>
</protein>
<dbReference type="InterPro" id="IPR029069">
    <property type="entry name" value="HotDog_dom_sf"/>
</dbReference>
<evidence type="ECO:0000313" key="1">
    <source>
        <dbReference type="EMBL" id="MCP8899116.1"/>
    </source>
</evidence>